<feature type="compositionally biased region" description="Polar residues" evidence="1">
    <location>
        <begin position="193"/>
        <end position="211"/>
    </location>
</feature>
<dbReference type="CDD" id="cd20273">
    <property type="entry name" value="Complex1_LYR_unchar"/>
    <property type="match status" value="1"/>
</dbReference>
<evidence type="ECO:0000313" key="2">
    <source>
        <dbReference type="EMBL" id="KXT17790.1"/>
    </source>
</evidence>
<feature type="compositionally biased region" description="Basic and acidic residues" evidence="1">
    <location>
        <begin position="217"/>
        <end position="227"/>
    </location>
</feature>
<feature type="compositionally biased region" description="Gly residues" evidence="1">
    <location>
        <begin position="259"/>
        <end position="268"/>
    </location>
</feature>
<evidence type="ECO:0000313" key="3">
    <source>
        <dbReference type="Proteomes" id="UP000073492"/>
    </source>
</evidence>
<keyword evidence="3" id="KW-1185">Reference proteome</keyword>
<dbReference type="Proteomes" id="UP000073492">
    <property type="component" value="Unassembled WGS sequence"/>
</dbReference>
<reference evidence="2 3" key="1">
    <citation type="submission" date="2015-07" db="EMBL/GenBank/DDBJ databases">
        <title>Comparative genomics of the Sigatoka disease complex on banana suggests a link between parallel evolutionary changes in Pseudocercospora fijiensis and Pseudocercospora eumusae and increased virulence on the banana host.</title>
        <authorList>
            <person name="Chang T.-C."/>
            <person name="Salvucci A."/>
            <person name="Crous P.W."/>
            <person name="Stergiopoulos I."/>
        </authorList>
    </citation>
    <scope>NUCLEOTIDE SEQUENCE [LARGE SCALE GENOMIC DNA]</scope>
    <source>
        <strain evidence="2 3">CBS 116634</strain>
    </source>
</reference>
<feature type="compositionally biased region" description="Low complexity" evidence="1">
    <location>
        <begin position="281"/>
        <end position="291"/>
    </location>
</feature>
<protein>
    <submittedName>
        <fullName evidence="2">Uncharacterized protein</fullName>
    </submittedName>
</protein>
<dbReference type="InterPro" id="IPR046896">
    <property type="entry name" value="Cup1-like_N"/>
</dbReference>
<organism evidence="2 3">
    <name type="scientific">Pseudocercospora musae</name>
    <dbReference type="NCBI Taxonomy" id="113226"/>
    <lineage>
        <taxon>Eukaryota</taxon>
        <taxon>Fungi</taxon>
        <taxon>Dikarya</taxon>
        <taxon>Ascomycota</taxon>
        <taxon>Pezizomycotina</taxon>
        <taxon>Dothideomycetes</taxon>
        <taxon>Dothideomycetidae</taxon>
        <taxon>Mycosphaerellales</taxon>
        <taxon>Mycosphaerellaceae</taxon>
        <taxon>Pseudocercospora</taxon>
    </lineage>
</organism>
<dbReference type="EMBL" id="LFZO01000015">
    <property type="protein sequence ID" value="KXT17790.1"/>
    <property type="molecule type" value="Genomic_DNA"/>
</dbReference>
<accession>A0A139IT36</accession>
<sequence>MPTFVVPHRSGAHRVAAIALYRALLTQCKRTPLPLVHGEELHNLIKNRFRGFRHDTSHRHLKLAFEAGYEAVDYLDAAINGEVKAKDYILALLERAPRNAKIDPRESPKQFLRRHYGSQAWPDHALSEEKSEKKGPPSGRESDRTASAKAQEMSESVHQLFSENTASFETSSKSTDTAWNLSLIDKDASQEVSLQATEKMQPAQPSGSGQELAQHPSTDKAYDSKATGQDRIRAYQAVVHTHEVKSRALANETQAGTQSSGGGNGSDGSGPLITHFAARPSSPSYSSNSFSLGKPADLEHEPVENRNGLHSTSDNPAIQLAPKPLSEDERLSQAIFERPPDEVSYSFRKHTIQDAKDQNPPFRMRNILLDPPIAKKDLRGTGKRHVPVLVNANGIPFLRYKKPMPANLASFINSRIEQRDRRHRYRQEMEQMLSLAQEEDKWDDFICNMTGVDSREGSGNRVLWNKSAAHTLEQVTVLLQAEKEKNRVHAEKMQAIVDREKELAKLEMQEDEINALRGIMDDVTDREAMGEDEGQEAYLPIRCR</sequence>
<evidence type="ECO:0000256" key="1">
    <source>
        <dbReference type="SAM" id="MobiDB-lite"/>
    </source>
</evidence>
<feature type="region of interest" description="Disordered" evidence="1">
    <location>
        <begin position="193"/>
        <end position="227"/>
    </location>
</feature>
<proteinExistence type="predicted"/>
<name>A0A139IT36_9PEZI</name>
<feature type="region of interest" description="Disordered" evidence="1">
    <location>
        <begin position="246"/>
        <end position="326"/>
    </location>
</feature>
<dbReference type="STRING" id="113226.A0A139IT36"/>
<comment type="caution">
    <text evidence="2">The sequence shown here is derived from an EMBL/GenBank/DDBJ whole genome shotgun (WGS) entry which is preliminary data.</text>
</comment>
<dbReference type="AlphaFoldDB" id="A0A139IT36"/>
<feature type="compositionally biased region" description="Basic and acidic residues" evidence="1">
    <location>
        <begin position="125"/>
        <end position="146"/>
    </location>
</feature>
<dbReference type="OrthoDB" id="3925971at2759"/>
<gene>
    <name evidence="2" type="ORF">AC579_3633</name>
</gene>
<feature type="region of interest" description="Disordered" evidence="1">
    <location>
        <begin position="122"/>
        <end position="159"/>
    </location>
</feature>